<evidence type="ECO:0000313" key="2">
    <source>
        <dbReference type="EMBL" id="KAG5189139.1"/>
    </source>
</evidence>
<dbReference type="Proteomes" id="UP000664859">
    <property type="component" value="Unassembled WGS sequence"/>
</dbReference>
<name>A0A835ZEW1_9STRA</name>
<keyword evidence="1" id="KW-0472">Membrane</keyword>
<keyword evidence="3" id="KW-1185">Reference proteome</keyword>
<feature type="transmembrane region" description="Helical" evidence="1">
    <location>
        <begin position="51"/>
        <end position="71"/>
    </location>
</feature>
<evidence type="ECO:0000313" key="3">
    <source>
        <dbReference type="Proteomes" id="UP000664859"/>
    </source>
</evidence>
<gene>
    <name evidence="2" type="ORF">JKP88DRAFT_275609</name>
</gene>
<feature type="transmembrane region" description="Helical" evidence="1">
    <location>
        <begin position="127"/>
        <end position="145"/>
    </location>
</feature>
<protein>
    <submittedName>
        <fullName evidence="2">Uncharacterized protein</fullName>
    </submittedName>
</protein>
<keyword evidence="1" id="KW-1133">Transmembrane helix</keyword>
<dbReference type="InterPro" id="IPR025067">
    <property type="entry name" value="DUF4079"/>
</dbReference>
<accession>A0A835ZEW1</accession>
<feature type="transmembrane region" description="Helical" evidence="1">
    <location>
        <begin position="92"/>
        <end position="115"/>
    </location>
</feature>
<dbReference type="PANTHER" id="PTHR36738:SF1">
    <property type="entry name" value="EXPRESSED PROTEIN"/>
    <property type="match status" value="1"/>
</dbReference>
<comment type="caution">
    <text evidence="2">The sequence shown here is derived from an EMBL/GenBank/DDBJ whole genome shotgun (WGS) entry which is preliminary data.</text>
</comment>
<reference evidence="2" key="1">
    <citation type="submission" date="2021-02" db="EMBL/GenBank/DDBJ databases">
        <title>First Annotated Genome of the Yellow-green Alga Tribonema minus.</title>
        <authorList>
            <person name="Mahan K.M."/>
        </authorList>
    </citation>
    <scope>NUCLEOTIDE SEQUENCE</scope>
    <source>
        <strain evidence="2">UTEX B ZZ1240</strain>
    </source>
</reference>
<proteinExistence type="predicted"/>
<dbReference type="PANTHER" id="PTHR36738">
    <property type="entry name" value="EXPRESSED PROTEIN"/>
    <property type="match status" value="1"/>
</dbReference>
<keyword evidence="1" id="KW-0812">Transmembrane</keyword>
<dbReference type="EMBL" id="JAFCMP010000057">
    <property type="protein sequence ID" value="KAG5189139.1"/>
    <property type="molecule type" value="Genomic_DNA"/>
</dbReference>
<evidence type="ECO:0000256" key="1">
    <source>
        <dbReference type="SAM" id="Phobius"/>
    </source>
</evidence>
<dbReference type="Pfam" id="PF13301">
    <property type="entry name" value="DUF4079"/>
    <property type="match status" value="1"/>
</dbReference>
<dbReference type="GO" id="GO:0016020">
    <property type="term" value="C:membrane"/>
    <property type="evidence" value="ECO:0007669"/>
    <property type="project" value="TreeGrafter"/>
</dbReference>
<feature type="transmembrane region" description="Helical" evidence="1">
    <location>
        <begin position="157"/>
        <end position="178"/>
    </location>
</feature>
<dbReference type="AlphaFoldDB" id="A0A835ZEW1"/>
<organism evidence="2 3">
    <name type="scientific">Tribonema minus</name>
    <dbReference type="NCBI Taxonomy" id="303371"/>
    <lineage>
        <taxon>Eukaryota</taxon>
        <taxon>Sar</taxon>
        <taxon>Stramenopiles</taxon>
        <taxon>Ochrophyta</taxon>
        <taxon>PX clade</taxon>
        <taxon>Xanthophyceae</taxon>
        <taxon>Tribonematales</taxon>
        <taxon>Tribonemataceae</taxon>
        <taxon>Tribonema</taxon>
    </lineage>
</organism>
<sequence>MSAGGGPFEALVSLVKAREACPPQVCLEQLLLDNVRRAQLPEALFHWGHPAAMLLLTLPLALGGAYLGWQIKLGNEGADPQGVKRARALHPPLMIAAGVLLVFGVQSGIASLLMQGQPLLDSAHAKTAGALLALYAAQGFLGTSMGGNGAARLAHTAAGTALVAWLLGHTALGLTLGFQLP</sequence>